<proteinExistence type="inferred from homology"/>
<evidence type="ECO:0000256" key="4">
    <source>
        <dbReference type="ARBA" id="ARBA00023172"/>
    </source>
</evidence>
<dbReference type="PANTHER" id="PTHR45900">
    <property type="entry name" value="RECA"/>
    <property type="match status" value="1"/>
</dbReference>
<dbReference type="InterPro" id="IPR027417">
    <property type="entry name" value="P-loop_NTPase"/>
</dbReference>
<dbReference type="Pfam" id="PF00154">
    <property type="entry name" value="RecA_N"/>
    <property type="match status" value="1"/>
</dbReference>
<evidence type="ECO:0000259" key="5">
    <source>
        <dbReference type="PROSITE" id="PS50163"/>
    </source>
</evidence>
<comment type="similarity">
    <text evidence="1">Belongs to the RecA family.</text>
</comment>
<dbReference type="Gene3D" id="3.40.50.300">
    <property type="entry name" value="P-loop containing nucleotide triphosphate hydrolases"/>
    <property type="match status" value="1"/>
</dbReference>
<evidence type="ECO:0000313" key="6">
    <source>
        <dbReference type="EMBL" id="KKM85713.1"/>
    </source>
</evidence>
<keyword evidence="2" id="KW-0547">Nucleotide-binding</keyword>
<protein>
    <recommendedName>
        <fullName evidence="5">RecA family profile 2 domain-containing protein</fullName>
    </recommendedName>
</protein>
<dbReference type="EMBL" id="LAZR01007368">
    <property type="protein sequence ID" value="KKM85713.1"/>
    <property type="molecule type" value="Genomic_DNA"/>
</dbReference>
<keyword evidence="3" id="KW-0067">ATP-binding</keyword>
<gene>
    <name evidence="6" type="ORF">LCGC14_1286350</name>
</gene>
<dbReference type="GO" id="GO:0003697">
    <property type="term" value="F:single-stranded DNA binding"/>
    <property type="evidence" value="ECO:0007669"/>
    <property type="project" value="InterPro"/>
</dbReference>
<dbReference type="InterPro" id="IPR013765">
    <property type="entry name" value="DNA_recomb/repair_RecA"/>
</dbReference>
<dbReference type="AlphaFoldDB" id="A0A0F9KVF1"/>
<organism evidence="6">
    <name type="scientific">marine sediment metagenome</name>
    <dbReference type="NCBI Taxonomy" id="412755"/>
    <lineage>
        <taxon>unclassified sequences</taxon>
        <taxon>metagenomes</taxon>
        <taxon>ecological metagenomes</taxon>
    </lineage>
</organism>
<dbReference type="GO" id="GO:0006310">
    <property type="term" value="P:DNA recombination"/>
    <property type="evidence" value="ECO:0007669"/>
    <property type="project" value="UniProtKB-KW"/>
</dbReference>
<dbReference type="GO" id="GO:0006281">
    <property type="term" value="P:DNA repair"/>
    <property type="evidence" value="ECO:0007669"/>
    <property type="project" value="InterPro"/>
</dbReference>
<comment type="caution">
    <text evidence="6">The sequence shown here is derived from an EMBL/GenBank/DDBJ whole genome shotgun (WGS) entry which is preliminary data.</text>
</comment>
<dbReference type="GO" id="GO:0005524">
    <property type="term" value="F:ATP binding"/>
    <property type="evidence" value="ECO:0007669"/>
    <property type="project" value="UniProtKB-KW"/>
</dbReference>
<evidence type="ECO:0000256" key="2">
    <source>
        <dbReference type="ARBA" id="ARBA00022741"/>
    </source>
</evidence>
<evidence type="ECO:0000256" key="1">
    <source>
        <dbReference type="ARBA" id="ARBA00009391"/>
    </source>
</evidence>
<accession>A0A0F9KVF1</accession>
<name>A0A0F9KVF1_9ZZZZ</name>
<evidence type="ECO:0000256" key="3">
    <source>
        <dbReference type="ARBA" id="ARBA00022840"/>
    </source>
</evidence>
<dbReference type="PANTHER" id="PTHR45900:SF1">
    <property type="entry name" value="MITOCHONDRIAL DNA REPAIR PROTEIN RECA HOMOLOG-RELATED"/>
    <property type="match status" value="1"/>
</dbReference>
<dbReference type="SUPFAM" id="SSF52540">
    <property type="entry name" value="P-loop containing nucleoside triphosphate hydrolases"/>
    <property type="match status" value="1"/>
</dbReference>
<reference evidence="6" key="1">
    <citation type="journal article" date="2015" name="Nature">
        <title>Complex archaea that bridge the gap between prokaryotes and eukaryotes.</title>
        <authorList>
            <person name="Spang A."/>
            <person name="Saw J.H."/>
            <person name="Jorgensen S.L."/>
            <person name="Zaremba-Niedzwiedzka K."/>
            <person name="Martijn J."/>
            <person name="Lind A.E."/>
            <person name="van Eijk R."/>
            <person name="Schleper C."/>
            <person name="Guy L."/>
            <person name="Ettema T.J."/>
        </authorList>
    </citation>
    <scope>NUCLEOTIDE SEQUENCE</scope>
</reference>
<dbReference type="GO" id="GO:0005829">
    <property type="term" value="C:cytosol"/>
    <property type="evidence" value="ECO:0007669"/>
    <property type="project" value="TreeGrafter"/>
</dbReference>
<sequence length="358" mass="40372">MPKRELKKSTKQLAKEVAKVSKEPVEKESSYIDVDNLIPSGSNLLNLACSDSHRGAYGLGKIVNSIGDSSTGKTYFALSTLAEAAMIKRFNDYRLIFDDAESANEFNIQKLFGKKLKKRLETDIVSDTIEDYYGNLLKAIKDGRPFIYILDSLDSVTSIAEQKRAEDYAKGKEPDGSYKTEKPRMVSELLRVVAGDIKQKEALVIIISQTRDNIGFGAQFQPKVRTGGKALKFYSCHEMWHAVKSREQKKGIEIGAVIETRLTKNKLTGKRRIVETPIYPTSYGIDSITGNVNYLLANDYWKKNKQTIVALDFKLEGTIKRLVGQIEDKGMEEDLDLLVADVWHDIEDSLLLDRKPKY</sequence>
<feature type="domain" description="RecA family profile 2" evidence="5">
    <location>
        <begin position="213"/>
        <end position="286"/>
    </location>
</feature>
<dbReference type="InterPro" id="IPR049428">
    <property type="entry name" value="RecA-like_N"/>
</dbReference>
<keyword evidence="4" id="KW-0233">DNA recombination</keyword>
<dbReference type="InterPro" id="IPR020587">
    <property type="entry name" value="RecA_monomer-monomer_interface"/>
</dbReference>
<dbReference type="PROSITE" id="PS50163">
    <property type="entry name" value="RECA_3"/>
    <property type="match status" value="1"/>
</dbReference>
<dbReference type="GO" id="GO:0008094">
    <property type="term" value="F:ATP-dependent activity, acting on DNA"/>
    <property type="evidence" value="ECO:0007669"/>
    <property type="project" value="InterPro"/>
</dbReference>